<evidence type="ECO:0000313" key="2">
    <source>
        <dbReference type="Proteomes" id="UP000324800"/>
    </source>
</evidence>
<dbReference type="Proteomes" id="UP000324800">
    <property type="component" value="Unassembled WGS sequence"/>
</dbReference>
<evidence type="ECO:0008006" key="3">
    <source>
        <dbReference type="Google" id="ProtNLM"/>
    </source>
</evidence>
<dbReference type="InterPro" id="IPR011050">
    <property type="entry name" value="Pectin_lyase_fold/virulence"/>
</dbReference>
<proteinExistence type="predicted"/>
<comment type="caution">
    <text evidence="1">The sequence shown here is derived from an EMBL/GenBank/DDBJ whole genome shotgun (WGS) entry which is preliminary data.</text>
</comment>
<accession>A0A5J4U6V8</accession>
<organism evidence="1 2">
    <name type="scientific">Streblomastix strix</name>
    <dbReference type="NCBI Taxonomy" id="222440"/>
    <lineage>
        <taxon>Eukaryota</taxon>
        <taxon>Metamonada</taxon>
        <taxon>Preaxostyla</taxon>
        <taxon>Oxymonadida</taxon>
        <taxon>Streblomastigidae</taxon>
        <taxon>Streblomastix</taxon>
    </lineage>
</organism>
<sequence>MYGAAIFMFLNNEGQTIISNSSFNKCEANDGGGVYAVIFSGGQMIIDGQCNFTECQISGQGGGLWTQNDGSLTIKDGVKFERCTSSRGGGIYVIQSNVGQLFITNSEFIQCKGSEIQGGAIYLSIFNGGYVTISNLSFNQCEAKYGGGIYAAIQSGGKMNIIGQCNFTDCKAETNGGGIRVNVSGIGSLLTLDDEVKFKNCSANVGGGIWSNVNNGGQISIKDQCLFTECKSISGNGGGIYSDINDGTLNIEDTTFDSCNCTQPGNGGALCLIQGSSSIISITNSSFINCKTISNSSYQRYGWGGAIFIQTLVTSENLIESKFQLTVLAFIGCSAVNSIGNNIHIRSHNTVGTGEAIEQQNLVTVNGTINLYYNNSYQQDYMGIDESKVGDGTIINNNIPLFSSLFLR</sequence>
<feature type="non-terminal residue" evidence="1">
    <location>
        <position position="408"/>
    </location>
</feature>
<name>A0A5J4U6V8_9EUKA</name>
<dbReference type="SUPFAM" id="SSF51126">
    <property type="entry name" value="Pectin lyase-like"/>
    <property type="match status" value="1"/>
</dbReference>
<gene>
    <name evidence="1" type="ORF">EZS28_038590</name>
</gene>
<protein>
    <recommendedName>
        <fullName evidence="3">Right handed beta helix domain-containing protein</fullName>
    </recommendedName>
</protein>
<reference evidence="1 2" key="1">
    <citation type="submission" date="2019-03" db="EMBL/GenBank/DDBJ databases">
        <title>Single cell metagenomics reveals metabolic interactions within the superorganism composed of flagellate Streblomastix strix and complex community of Bacteroidetes bacteria on its surface.</title>
        <authorList>
            <person name="Treitli S.C."/>
            <person name="Kolisko M."/>
            <person name="Husnik F."/>
            <person name="Keeling P."/>
            <person name="Hampl V."/>
        </authorList>
    </citation>
    <scope>NUCLEOTIDE SEQUENCE [LARGE SCALE GENOMIC DNA]</scope>
    <source>
        <strain evidence="1">ST1C</strain>
    </source>
</reference>
<dbReference type="AlphaFoldDB" id="A0A5J4U6V8"/>
<dbReference type="OrthoDB" id="10675128at2759"/>
<dbReference type="EMBL" id="SNRW01019969">
    <property type="protein sequence ID" value="KAA6365883.1"/>
    <property type="molecule type" value="Genomic_DNA"/>
</dbReference>
<evidence type="ECO:0000313" key="1">
    <source>
        <dbReference type="EMBL" id="KAA6365883.1"/>
    </source>
</evidence>